<proteinExistence type="inferred from homology"/>
<dbReference type="GO" id="GO:0005789">
    <property type="term" value="C:endoplasmic reticulum membrane"/>
    <property type="evidence" value="ECO:0007669"/>
    <property type="project" value="TreeGrafter"/>
</dbReference>
<reference evidence="3" key="1">
    <citation type="submission" date="2022-12" db="EMBL/GenBank/DDBJ databases">
        <authorList>
            <person name="Alioto T."/>
            <person name="Alioto T."/>
            <person name="Gomez Garrido J."/>
        </authorList>
    </citation>
    <scope>NUCLEOTIDE SEQUENCE</scope>
</reference>
<sequence length="66" mass="7595">ETGLLVAKITSHTPFSGYEGDRQKSEKKILRDVFTKGDCYFNSGDLLMQDHDGFLYFQDRVGDTFR</sequence>
<feature type="non-terminal residue" evidence="3">
    <location>
        <position position="1"/>
    </location>
</feature>
<gene>
    <name evidence="3" type="ORF">PODLI_1B011690</name>
</gene>
<dbReference type="PANTHER" id="PTHR43107:SF4">
    <property type="entry name" value="LONG-CHAIN FATTY ACID TRANSPORT PROTEIN 2"/>
    <property type="match status" value="1"/>
</dbReference>
<keyword evidence="4" id="KW-1185">Reference proteome</keyword>
<dbReference type="Proteomes" id="UP001178461">
    <property type="component" value="Chromosome 13"/>
</dbReference>
<dbReference type="GO" id="GO:0044539">
    <property type="term" value="P:long-chain fatty acid import into cell"/>
    <property type="evidence" value="ECO:0007669"/>
    <property type="project" value="TreeGrafter"/>
</dbReference>
<feature type="non-terminal residue" evidence="3">
    <location>
        <position position="66"/>
    </location>
</feature>
<dbReference type="AlphaFoldDB" id="A0AA35L7A9"/>
<organism evidence="3 4">
    <name type="scientific">Podarcis lilfordi</name>
    <name type="common">Lilford's wall lizard</name>
    <dbReference type="NCBI Taxonomy" id="74358"/>
    <lineage>
        <taxon>Eukaryota</taxon>
        <taxon>Metazoa</taxon>
        <taxon>Chordata</taxon>
        <taxon>Craniata</taxon>
        <taxon>Vertebrata</taxon>
        <taxon>Euteleostomi</taxon>
        <taxon>Lepidosauria</taxon>
        <taxon>Squamata</taxon>
        <taxon>Bifurcata</taxon>
        <taxon>Unidentata</taxon>
        <taxon>Episquamata</taxon>
        <taxon>Laterata</taxon>
        <taxon>Lacertibaenia</taxon>
        <taxon>Lacertidae</taxon>
        <taxon>Podarcis</taxon>
    </lineage>
</organism>
<protein>
    <submittedName>
        <fullName evidence="3">S27A2 synthetase</fullName>
    </submittedName>
</protein>
<evidence type="ECO:0000256" key="1">
    <source>
        <dbReference type="ARBA" id="ARBA00006432"/>
    </source>
</evidence>
<comment type="similarity">
    <text evidence="1">Belongs to the ATP-dependent AMP-binding enzyme family.</text>
</comment>
<dbReference type="GO" id="GO:0004467">
    <property type="term" value="F:long-chain fatty acid-CoA ligase activity"/>
    <property type="evidence" value="ECO:0007669"/>
    <property type="project" value="TreeGrafter"/>
</dbReference>
<dbReference type="PANTHER" id="PTHR43107">
    <property type="entry name" value="LONG-CHAIN FATTY ACID TRANSPORT PROTEIN"/>
    <property type="match status" value="1"/>
</dbReference>
<evidence type="ECO:0000313" key="3">
    <source>
        <dbReference type="EMBL" id="CAI5790409.1"/>
    </source>
</evidence>
<dbReference type="GO" id="GO:0008206">
    <property type="term" value="P:bile acid metabolic process"/>
    <property type="evidence" value="ECO:0007669"/>
    <property type="project" value="TreeGrafter"/>
</dbReference>
<dbReference type="InterPro" id="IPR042099">
    <property type="entry name" value="ANL_N_sf"/>
</dbReference>
<accession>A0AA35L7A9</accession>
<dbReference type="GO" id="GO:0005886">
    <property type="term" value="C:plasma membrane"/>
    <property type="evidence" value="ECO:0007669"/>
    <property type="project" value="TreeGrafter"/>
</dbReference>
<evidence type="ECO:0000313" key="4">
    <source>
        <dbReference type="Proteomes" id="UP001178461"/>
    </source>
</evidence>
<dbReference type="GO" id="GO:0005324">
    <property type="term" value="F:long-chain fatty acid transmembrane transporter activity"/>
    <property type="evidence" value="ECO:0007669"/>
    <property type="project" value="TreeGrafter"/>
</dbReference>
<dbReference type="Gene3D" id="3.40.50.12780">
    <property type="entry name" value="N-terminal domain of ligase-like"/>
    <property type="match status" value="1"/>
</dbReference>
<keyword evidence="2" id="KW-0436">Ligase</keyword>
<dbReference type="EMBL" id="OX395138">
    <property type="protein sequence ID" value="CAI5790409.1"/>
    <property type="molecule type" value="Genomic_DNA"/>
</dbReference>
<name>A0AA35L7A9_9SAUR</name>
<dbReference type="SUPFAM" id="SSF56801">
    <property type="entry name" value="Acetyl-CoA synthetase-like"/>
    <property type="match status" value="1"/>
</dbReference>
<evidence type="ECO:0000256" key="2">
    <source>
        <dbReference type="ARBA" id="ARBA00022598"/>
    </source>
</evidence>